<dbReference type="PANTHER" id="PTHR14413:SF16">
    <property type="entry name" value="LARGE RIBOSOMAL SUBUNIT PROTEIN BL17M"/>
    <property type="match status" value="1"/>
</dbReference>
<evidence type="ECO:0000256" key="4">
    <source>
        <dbReference type="RuleBase" id="RU000660"/>
    </source>
</evidence>
<keyword evidence="2 4" id="KW-0689">Ribosomal protein</keyword>
<evidence type="ECO:0000256" key="1">
    <source>
        <dbReference type="ARBA" id="ARBA00008777"/>
    </source>
</evidence>
<dbReference type="GO" id="GO:0003735">
    <property type="term" value="F:structural constituent of ribosome"/>
    <property type="evidence" value="ECO:0007669"/>
    <property type="project" value="InterPro"/>
</dbReference>
<dbReference type="InterPro" id="IPR036373">
    <property type="entry name" value="Ribosomal_bL17_sf"/>
</dbReference>
<sequence length="96" mass="10771">RNLVIQLVARGEVETTLTRAKALKSAADWLVTVGKQSSLNSKRRMKRALLSENLVHKARLDIAARFIERNGGYTSLRVTRTRKGDAVTLAKVQFLH</sequence>
<dbReference type="GO" id="GO:0006412">
    <property type="term" value="P:translation"/>
    <property type="evidence" value="ECO:0007669"/>
    <property type="project" value="InterPro"/>
</dbReference>
<comment type="similarity">
    <text evidence="1 4">Belongs to the bacterial ribosomal protein bL17 family.</text>
</comment>
<gene>
    <name evidence="5" type="ORF">BE221DRAFT_64196</name>
</gene>
<proteinExistence type="inferred from homology"/>
<reference evidence="5" key="1">
    <citation type="submission" date="2017-04" db="EMBL/GenBank/DDBJ databases">
        <title>Population genomics of picophytoplankton unveils novel chromosome hypervariability.</title>
        <authorList>
            <consortium name="DOE Joint Genome Institute"/>
            <person name="Blanc-Mathieu R."/>
            <person name="Krasovec M."/>
            <person name="Hebrard M."/>
            <person name="Yau S."/>
            <person name="Desgranges E."/>
            <person name="Martin J."/>
            <person name="Schackwitz W."/>
            <person name="Kuo A."/>
            <person name="Salin G."/>
            <person name="Donnadieu C."/>
            <person name="Desdevises Y."/>
            <person name="Sanchez-Ferandin S."/>
            <person name="Moreau H."/>
            <person name="Rivals E."/>
            <person name="Grigoriev I.V."/>
            <person name="Grimsley N."/>
            <person name="Eyre-Walker A."/>
            <person name="Piganeau G."/>
        </authorList>
    </citation>
    <scope>NUCLEOTIDE SEQUENCE [LARGE SCALE GENOMIC DNA]</scope>
    <source>
        <strain evidence="5">RCC 1115</strain>
    </source>
</reference>
<name>A0A1Y5I1J4_OSTTA</name>
<dbReference type="SUPFAM" id="SSF64263">
    <property type="entry name" value="Prokaryotic ribosomal protein L17"/>
    <property type="match status" value="1"/>
</dbReference>
<dbReference type="Gene3D" id="3.90.1030.10">
    <property type="entry name" value="Ribosomal protein L17"/>
    <property type="match status" value="1"/>
</dbReference>
<protein>
    <submittedName>
        <fullName evidence="5">Ribosomal protein L17</fullName>
    </submittedName>
</protein>
<keyword evidence="3 4" id="KW-0687">Ribonucleoprotein</keyword>
<feature type="non-terminal residue" evidence="5">
    <location>
        <position position="1"/>
    </location>
</feature>
<dbReference type="AlphaFoldDB" id="A0A1Y5I1J4"/>
<evidence type="ECO:0000256" key="3">
    <source>
        <dbReference type="ARBA" id="ARBA00023274"/>
    </source>
</evidence>
<dbReference type="InterPro" id="IPR000456">
    <property type="entry name" value="Ribosomal_bL17"/>
</dbReference>
<dbReference type="GO" id="GO:0022625">
    <property type="term" value="C:cytosolic large ribosomal subunit"/>
    <property type="evidence" value="ECO:0007669"/>
    <property type="project" value="TreeGrafter"/>
</dbReference>
<accession>A0A1Y5I1J4</accession>
<dbReference type="PANTHER" id="PTHR14413">
    <property type="entry name" value="RIBOSOMAL PROTEIN L17"/>
    <property type="match status" value="1"/>
</dbReference>
<dbReference type="Proteomes" id="UP000195557">
    <property type="component" value="Unassembled WGS sequence"/>
</dbReference>
<dbReference type="EMBL" id="KZ155839">
    <property type="protein sequence ID" value="OUS41973.1"/>
    <property type="molecule type" value="Genomic_DNA"/>
</dbReference>
<evidence type="ECO:0000256" key="2">
    <source>
        <dbReference type="ARBA" id="ARBA00022980"/>
    </source>
</evidence>
<organism evidence="5">
    <name type="scientific">Ostreococcus tauri</name>
    <name type="common">Marine green alga</name>
    <dbReference type="NCBI Taxonomy" id="70448"/>
    <lineage>
        <taxon>Eukaryota</taxon>
        <taxon>Viridiplantae</taxon>
        <taxon>Chlorophyta</taxon>
        <taxon>Mamiellophyceae</taxon>
        <taxon>Mamiellales</taxon>
        <taxon>Bathycoccaceae</taxon>
        <taxon>Ostreococcus</taxon>
    </lineage>
</organism>
<dbReference type="NCBIfam" id="TIGR00059">
    <property type="entry name" value="L17"/>
    <property type="match status" value="1"/>
</dbReference>
<dbReference type="Pfam" id="PF01196">
    <property type="entry name" value="Ribosomal_L17"/>
    <property type="match status" value="1"/>
</dbReference>
<evidence type="ECO:0000313" key="5">
    <source>
        <dbReference type="EMBL" id="OUS41973.1"/>
    </source>
</evidence>